<evidence type="ECO:0000256" key="2">
    <source>
        <dbReference type="ARBA" id="ARBA00006991"/>
    </source>
</evidence>
<evidence type="ECO:0000259" key="13">
    <source>
        <dbReference type="PROSITE" id="PS50157"/>
    </source>
</evidence>
<keyword evidence="7" id="KW-0805">Transcription regulation</keyword>
<keyword evidence="3" id="KW-0479">Metal-binding</keyword>
<evidence type="ECO:0000313" key="15">
    <source>
        <dbReference type="Proteomes" id="UP000694397"/>
    </source>
</evidence>
<evidence type="ECO:0000256" key="9">
    <source>
        <dbReference type="ARBA" id="ARBA00023163"/>
    </source>
</evidence>
<dbReference type="PROSITE" id="PS50157">
    <property type="entry name" value="ZINC_FINGER_C2H2_2"/>
    <property type="match status" value="3"/>
</dbReference>
<keyword evidence="6" id="KW-0862">Zinc</keyword>
<comment type="subcellular location">
    <subcellularLocation>
        <location evidence="1">Nucleus</location>
    </subcellularLocation>
</comment>
<dbReference type="GO" id="GO:0000981">
    <property type="term" value="F:DNA-binding transcription factor activity, RNA polymerase II-specific"/>
    <property type="evidence" value="ECO:0007669"/>
    <property type="project" value="TreeGrafter"/>
</dbReference>
<accession>A0A8C9UAT8</accession>
<keyword evidence="4" id="KW-0677">Repeat</keyword>
<evidence type="ECO:0000256" key="12">
    <source>
        <dbReference type="SAM" id="MobiDB-lite"/>
    </source>
</evidence>
<dbReference type="Gene3D" id="3.30.160.60">
    <property type="entry name" value="Classic Zinc Finger"/>
    <property type="match status" value="3"/>
</dbReference>
<dbReference type="GeneTree" id="ENSGT01150000286939"/>
<evidence type="ECO:0000313" key="14">
    <source>
        <dbReference type="Ensembl" id="ENSSFOP00015061570.1"/>
    </source>
</evidence>
<evidence type="ECO:0000256" key="11">
    <source>
        <dbReference type="PROSITE-ProRule" id="PRU00042"/>
    </source>
</evidence>
<dbReference type="Proteomes" id="UP000694397">
    <property type="component" value="Chromosome 1"/>
</dbReference>
<keyword evidence="8" id="KW-0238">DNA-binding</keyword>
<dbReference type="GO" id="GO:0005634">
    <property type="term" value="C:nucleus"/>
    <property type="evidence" value="ECO:0007669"/>
    <property type="project" value="UniProtKB-SubCell"/>
</dbReference>
<evidence type="ECO:0000256" key="6">
    <source>
        <dbReference type="ARBA" id="ARBA00022833"/>
    </source>
</evidence>
<name>A0A8C9UAT8_SCLFO</name>
<dbReference type="FunFam" id="3.30.160.60:FF:000352">
    <property type="entry name" value="zinc finger protein 3 homolog"/>
    <property type="match status" value="1"/>
</dbReference>
<keyword evidence="9" id="KW-0804">Transcription</keyword>
<keyword evidence="15" id="KW-1185">Reference proteome</keyword>
<dbReference type="FunFam" id="3.30.160.60:FF:001639">
    <property type="entry name" value="Si:dkey-7i4.21"/>
    <property type="match status" value="1"/>
</dbReference>
<dbReference type="InterPro" id="IPR036236">
    <property type="entry name" value="Znf_C2H2_sf"/>
</dbReference>
<evidence type="ECO:0000256" key="3">
    <source>
        <dbReference type="ARBA" id="ARBA00022723"/>
    </source>
</evidence>
<feature type="compositionally biased region" description="Acidic residues" evidence="12">
    <location>
        <begin position="89"/>
        <end position="99"/>
    </location>
</feature>
<dbReference type="OrthoDB" id="654211at2759"/>
<proteinExistence type="inferred from homology"/>
<organism evidence="14 15">
    <name type="scientific">Scleropages formosus</name>
    <name type="common">Asian bonytongue</name>
    <name type="synonym">Osteoglossum formosum</name>
    <dbReference type="NCBI Taxonomy" id="113540"/>
    <lineage>
        <taxon>Eukaryota</taxon>
        <taxon>Metazoa</taxon>
        <taxon>Chordata</taxon>
        <taxon>Craniata</taxon>
        <taxon>Vertebrata</taxon>
        <taxon>Euteleostomi</taxon>
        <taxon>Actinopterygii</taxon>
        <taxon>Neopterygii</taxon>
        <taxon>Teleostei</taxon>
        <taxon>Osteoglossocephala</taxon>
        <taxon>Osteoglossomorpha</taxon>
        <taxon>Osteoglossiformes</taxon>
        <taxon>Osteoglossidae</taxon>
        <taxon>Scleropages</taxon>
    </lineage>
</organism>
<reference evidence="14" key="2">
    <citation type="submission" date="2025-08" db="UniProtKB">
        <authorList>
            <consortium name="Ensembl"/>
        </authorList>
    </citation>
    <scope>IDENTIFICATION</scope>
</reference>
<evidence type="ECO:0000256" key="5">
    <source>
        <dbReference type="ARBA" id="ARBA00022771"/>
    </source>
</evidence>
<dbReference type="InterPro" id="IPR050717">
    <property type="entry name" value="C2H2-ZF_Transcription_Reg"/>
</dbReference>
<dbReference type="PANTHER" id="PTHR14196:SF12">
    <property type="entry name" value="ZINC FINGER PROTEIN 208-LIKE"/>
    <property type="match status" value="1"/>
</dbReference>
<feature type="domain" description="C2H2-type" evidence="13">
    <location>
        <begin position="227"/>
        <end position="254"/>
    </location>
</feature>
<protein>
    <recommendedName>
        <fullName evidence="13">C2H2-type domain-containing protein</fullName>
    </recommendedName>
</protein>
<dbReference type="Pfam" id="PF00096">
    <property type="entry name" value="zf-C2H2"/>
    <property type="match status" value="3"/>
</dbReference>
<dbReference type="SUPFAM" id="SSF57667">
    <property type="entry name" value="beta-beta-alpha zinc fingers"/>
    <property type="match status" value="2"/>
</dbReference>
<keyword evidence="10" id="KW-0539">Nucleus</keyword>
<dbReference type="SMART" id="SM00355">
    <property type="entry name" value="ZnF_C2H2"/>
    <property type="match status" value="3"/>
</dbReference>
<dbReference type="GO" id="GO:0000977">
    <property type="term" value="F:RNA polymerase II transcription regulatory region sequence-specific DNA binding"/>
    <property type="evidence" value="ECO:0007669"/>
    <property type="project" value="TreeGrafter"/>
</dbReference>
<keyword evidence="5 11" id="KW-0863">Zinc-finger</keyword>
<evidence type="ECO:0000256" key="1">
    <source>
        <dbReference type="ARBA" id="ARBA00004123"/>
    </source>
</evidence>
<evidence type="ECO:0000256" key="8">
    <source>
        <dbReference type="ARBA" id="ARBA00023125"/>
    </source>
</evidence>
<sequence length="306" mass="34465">MYPAPPPDKLQISLAESRTIEVRLWGSLLPLLLVSGRGMKGSGKPKRLEDGQDQIGQRLSQAEFQHHAGGALGLSSTCSMRRDPWTVQDDSDTETDDPDFPYGTEQGLSDDLTAAEGSHVTMLPSRAVDVKPHFGMLSIVHHQVMREDLVHNSKHLQYQPVDSTPASKDKGECTLAGNHLKPSKKLKTLRKVSKGEKRFSCMQCGKSFTTRFYLKIHLRIHTGERPFSCAECGKTFYCTSHLISHQRSHTGEKPYSCDECGNSYSHLNSLKLHYKVHRQERLMDSTTCKSCYDAEMQLLWRGYNVQ</sequence>
<dbReference type="PANTHER" id="PTHR14196">
    <property type="entry name" value="ODD-SKIPPED - RELATED"/>
    <property type="match status" value="1"/>
</dbReference>
<feature type="region of interest" description="Disordered" evidence="12">
    <location>
        <begin position="81"/>
        <end position="106"/>
    </location>
</feature>
<dbReference type="AlphaFoldDB" id="A0A8C9UAT8"/>
<dbReference type="PROSITE" id="PS00028">
    <property type="entry name" value="ZINC_FINGER_C2H2_1"/>
    <property type="match status" value="3"/>
</dbReference>
<reference evidence="14" key="3">
    <citation type="submission" date="2025-09" db="UniProtKB">
        <authorList>
            <consortium name="Ensembl"/>
        </authorList>
    </citation>
    <scope>IDENTIFICATION</scope>
</reference>
<evidence type="ECO:0000256" key="7">
    <source>
        <dbReference type="ARBA" id="ARBA00023015"/>
    </source>
</evidence>
<dbReference type="Ensembl" id="ENSSFOT00015082489.1">
    <property type="protein sequence ID" value="ENSSFOP00015061570.1"/>
    <property type="gene ID" value="ENSSFOG00015030836.1"/>
</dbReference>
<comment type="similarity">
    <text evidence="2">Belongs to the krueppel C2H2-type zinc-finger protein family.</text>
</comment>
<dbReference type="InterPro" id="IPR013087">
    <property type="entry name" value="Znf_C2H2_type"/>
</dbReference>
<reference evidence="14 15" key="1">
    <citation type="submission" date="2019-04" db="EMBL/GenBank/DDBJ databases">
        <authorList>
            <consortium name="Wellcome Sanger Institute Data Sharing"/>
        </authorList>
    </citation>
    <scope>NUCLEOTIDE SEQUENCE [LARGE SCALE GENOMIC DNA]</scope>
</reference>
<evidence type="ECO:0000256" key="4">
    <source>
        <dbReference type="ARBA" id="ARBA00022737"/>
    </source>
</evidence>
<dbReference type="FunFam" id="3.30.160.60:FF:001480">
    <property type="entry name" value="Si:cabz01071911.3"/>
    <property type="match status" value="1"/>
</dbReference>
<feature type="domain" description="C2H2-type" evidence="13">
    <location>
        <begin position="199"/>
        <end position="226"/>
    </location>
</feature>
<feature type="domain" description="C2H2-type" evidence="13">
    <location>
        <begin position="255"/>
        <end position="282"/>
    </location>
</feature>
<dbReference type="GO" id="GO:0008270">
    <property type="term" value="F:zinc ion binding"/>
    <property type="evidence" value="ECO:0007669"/>
    <property type="project" value="UniProtKB-KW"/>
</dbReference>
<evidence type="ECO:0000256" key="10">
    <source>
        <dbReference type="ARBA" id="ARBA00023242"/>
    </source>
</evidence>